<accession>A0A4Q0TAD7</accession>
<evidence type="ECO:0000256" key="1">
    <source>
        <dbReference type="SAM" id="MobiDB-lite"/>
    </source>
</evidence>
<organism evidence="2 3">
    <name type="scientific">Granulicella sibirica</name>
    <dbReference type="NCBI Taxonomy" id="2479048"/>
    <lineage>
        <taxon>Bacteria</taxon>
        <taxon>Pseudomonadati</taxon>
        <taxon>Acidobacteriota</taxon>
        <taxon>Terriglobia</taxon>
        <taxon>Terriglobales</taxon>
        <taxon>Acidobacteriaceae</taxon>
        <taxon>Granulicella</taxon>
    </lineage>
</organism>
<reference evidence="3" key="2">
    <citation type="submission" date="2019-02" db="EMBL/GenBank/DDBJ databases">
        <title>Granulicella sibirica sp. nov., a psychrotolerant acidobacterium isolated from an organic soil layer in forested tundra, West Siberia.</title>
        <authorList>
            <person name="Oshkin I.Y."/>
            <person name="Kulichevskaya I.S."/>
            <person name="Rijpstra W.I.C."/>
            <person name="Sinninghe Damste J.S."/>
            <person name="Rakitin A.L."/>
            <person name="Ravin N.V."/>
            <person name="Dedysh S.N."/>
        </authorList>
    </citation>
    <scope>NUCLEOTIDE SEQUENCE [LARGE SCALE GENOMIC DNA]</scope>
    <source>
        <strain evidence="3">AF10</strain>
    </source>
</reference>
<proteinExistence type="predicted"/>
<protein>
    <submittedName>
        <fullName evidence="2">Uncharacterized protein</fullName>
    </submittedName>
</protein>
<feature type="region of interest" description="Disordered" evidence="1">
    <location>
        <begin position="14"/>
        <end position="39"/>
    </location>
</feature>
<comment type="caution">
    <text evidence="2">The sequence shown here is derived from an EMBL/GenBank/DDBJ whole genome shotgun (WGS) entry which is preliminary data.</text>
</comment>
<dbReference type="EMBL" id="RDSM01000001">
    <property type="protein sequence ID" value="RXH58736.1"/>
    <property type="molecule type" value="Genomic_DNA"/>
</dbReference>
<gene>
    <name evidence="2" type="ORF">GRAN_2046</name>
</gene>
<evidence type="ECO:0000313" key="3">
    <source>
        <dbReference type="Proteomes" id="UP000289437"/>
    </source>
</evidence>
<sequence length="39" mass="4192">MYFTTCASTLAQSGLDWAGNPKPPWEKIPHPSFRGGNGA</sequence>
<evidence type="ECO:0000313" key="2">
    <source>
        <dbReference type="EMBL" id="RXH58736.1"/>
    </source>
</evidence>
<dbReference type="Proteomes" id="UP000289437">
    <property type="component" value="Unassembled WGS sequence"/>
</dbReference>
<reference evidence="2 3" key="1">
    <citation type="submission" date="2018-11" db="EMBL/GenBank/DDBJ databases">
        <authorList>
            <person name="Mardanov A.V."/>
            <person name="Ravin N.V."/>
            <person name="Dedysh S.N."/>
        </authorList>
    </citation>
    <scope>NUCLEOTIDE SEQUENCE [LARGE SCALE GENOMIC DNA]</scope>
    <source>
        <strain evidence="2 3">AF10</strain>
    </source>
</reference>
<keyword evidence="3" id="KW-1185">Reference proteome</keyword>
<dbReference type="AlphaFoldDB" id="A0A4Q0TAD7"/>
<name>A0A4Q0TAD7_9BACT</name>